<dbReference type="GO" id="GO:0005524">
    <property type="term" value="F:ATP binding"/>
    <property type="evidence" value="ECO:0007669"/>
    <property type="project" value="UniProtKB-KW"/>
</dbReference>
<dbReference type="PANTHER" id="PTHR43407">
    <property type="entry name" value="GLUTAMINE SYNTHETASE"/>
    <property type="match status" value="1"/>
</dbReference>
<evidence type="ECO:0000256" key="14">
    <source>
        <dbReference type="RuleBase" id="RU004356"/>
    </source>
</evidence>
<dbReference type="PROSITE" id="PS51986">
    <property type="entry name" value="GS_BETA_GRASP"/>
    <property type="match status" value="1"/>
</dbReference>
<feature type="binding site" evidence="7">
    <location>
        <position position="378"/>
    </location>
    <ligand>
        <name>L-glutamate</name>
        <dbReference type="ChEBI" id="CHEBI:29985"/>
    </ligand>
</feature>
<feature type="binding site" evidence="8">
    <location>
        <begin position="284"/>
        <end position="286"/>
    </location>
    <ligand>
        <name>ATP</name>
        <dbReference type="ChEBI" id="CHEBI:30616"/>
    </ligand>
</feature>
<organism evidence="17 18">
    <name type="scientific">Caldiarchaeum subterraneum</name>
    <dbReference type="NCBI Taxonomy" id="311458"/>
    <lineage>
        <taxon>Archaea</taxon>
        <taxon>Nitrososphaerota</taxon>
        <taxon>Candidatus Caldarchaeales</taxon>
        <taxon>Candidatus Caldarchaeaceae</taxon>
        <taxon>Candidatus Caldarchaeum</taxon>
    </lineage>
</organism>
<evidence type="ECO:0000256" key="10">
    <source>
        <dbReference type="PIRSR" id="PIRSR604809-50"/>
    </source>
</evidence>
<dbReference type="InterPro" id="IPR004809">
    <property type="entry name" value="Gln_synth_I"/>
</dbReference>
<evidence type="ECO:0000313" key="17">
    <source>
        <dbReference type="EMBL" id="HIQ29741.1"/>
    </source>
</evidence>
<evidence type="ECO:0000256" key="4">
    <source>
        <dbReference type="ARBA" id="ARBA00022598"/>
    </source>
</evidence>
<dbReference type="GO" id="GO:0016020">
    <property type="term" value="C:membrane"/>
    <property type="evidence" value="ECO:0007669"/>
    <property type="project" value="TreeGrafter"/>
</dbReference>
<dbReference type="GO" id="GO:0046872">
    <property type="term" value="F:metal ion binding"/>
    <property type="evidence" value="ECO:0007669"/>
    <property type="project" value="UniProtKB-KW"/>
</dbReference>
<evidence type="ECO:0000256" key="3">
    <source>
        <dbReference type="ARBA" id="ARBA00022490"/>
    </source>
</evidence>
<feature type="binding site" evidence="8">
    <location>
        <position position="354"/>
    </location>
    <ligand>
        <name>ATP</name>
        <dbReference type="ChEBI" id="CHEBI:30616"/>
    </ligand>
</feature>
<evidence type="ECO:0000256" key="5">
    <source>
        <dbReference type="ARBA" id="ARBA00022741"/>
    </source>
</evidence>
<evidence type="ECO:0000259" key="15">
    <source>
        <dbReference type="PROSITE" id="PS51986"/>
    </source>
</evidence>
<evidence type="ECO:0000259" key="16">
    <source>
        <dbReference type="PROSITE" id="PS51987"/>
    </source>
</evidence>
<dbReference type="NCBIfam" id="TIGR00653">
    <property type="entry name" value="GlnA"/>
    <property type="match status" value="1"/>
</dbReference>
<protein>
    <recommendedName>
        <fullName evidence="14">Glutamine synthetase</fullName>
        <ecNumber evidence="14">6.3.1.2</ecNumber>
    </recommendedName>
</protein>
<feature type="binding site" evidence="7">
    <location>
        <position position="342"/>
    </location>
    <ligand>
        <name>L-glutamate</name>
        <dbReference type="ChEBI" id="CHEBI:29985"/>
    </ligand>
</feature>
<dbReference type="Pfam" id="PF03951">
    <property type="entry name" value="Gln-synt_N"/>
    <property type="match status" value="1"/>
</dbReference>
<dbReference type="SUPFAM" id="SSF54368">
    <property type="entry name" value="Glutamine synthetase, N-terminal domain"/>
    <property type="match status" value="1"/>
</dbReference>
<dbReference type="Pfam" id="PF00120">
    <property type="entry name" value="Gln-synt_C"/>
    <property type="match status" value="1"/>
</dbReference>
<gene>
    <name evidence="17" type="primary">glnA</name>
    <name evidence="17" type="ORF">EYH45_04170</name>
</gene>
<evidence type="ECO:0000256" key="2">
    <source>
        <dbReference type="ARBA" id="ARBA00009897"/>
    </source>
</evidence>
<proteinExistence type="inferred from homology"/>
<dbReference type="InterPro" id="IPR027303">
    <property type="entry name" value="Gln_synth_gly_rich_site"/>
</dbReference>
<dbReference type="Gene3D" id="3.10.20.70">
    <property type="entry name" value="Glutamine synthetase, N-terminal domain"/>
    <property type="match status" value="1"/>
</dbReference>
<evidence type="ECO:0000256" key="8">
    <source>
        <dbReference type="PIRSR" id="PIRSR604809-2"/>
    </source>
</evidence>
<feature type="binding site" evidence="7">
    <location>
        <position position="354"/>
    </location>
    <ligand>
        <name>L-glutamate</name>
        <dbReference type="ChEBI" id="CHEBI:29985"/>
    </ligand>
</feature>
<feature type="binding site" evidence="8">
    <location>
        <position position="220"/>
    </location>
    <ligand>
        <name>ATP</name>
        <dbReference type="ChEBI" id="CHEBI:30616"/>
    </ligand>
</feature>
<feature type="binding site" evidence="9">
    <location>
        <position position="146"/>
    </location>
    <ligand>
        <name>Mg(2+)</name>
        <dbReference type="ChEBI" id="CHEBI:18420"/>
        <label>1</label>
    </ligand>
</feature>
<keyword evidence="10" id="KW-0597">Phosphoprotein</keyword>
<keyword evidence="9" id="KW-0460">Magnesium</keyword>
<dbReference type="PROSITE" id="PS00180">
    <property type="entry name" value="GLNA_1"/>
    <property type="match status" value="1"/>
</dbReference>
<name>A0A832ZVR1_CALS0</name>
<evidence type="ECO:0000313" key="18">
    <source>
        <dbReference type="Proteomes" id="UP000608579"/>
    </source>
</evidence>
<feature type="binding site" evidence="8">
    <location>
        <position position="371"/>
    </location>
    <ligand>
        <name>ATP</name>
        <dbReference type="ChEBI" id="CHEBI:30616"/>
    </ligand>
</feature>
<dbReference type="GO" id="GO:0006542">
    <property type="term" value="P:glutamine biosynthetic process"/>
    <property type="evidence" value="ECO:0007669"/>
    <property type="project" value="InterPro"/>
</dbReference>
<dbReference type="InterPro" id="IPR008147">
    <property type="entry name" value="Gln_synt_N"/>
</dbReference>
<dbReference type="InterPro" id="IPR036651">
    <property type="entry name" value="Gln_synt_N_sf"/>
</dbReference>
<evidence type="ECO:0000256" key="13">
    <source>
        <dbReference type="RuleBase" id="RU000385"/>
    </source>
</evidence>
<dbReference type="InterPro" id="IPR008146">
    <property type="entry name" value="Gln_synth_cat_dom"/>
</dbReference>
<dbReference type="AlphaFoldDB" id="A0A832ZVR1"/>
<feature type="modified residue" description="O-AMP-tyrosine" evidence="10">
    <location>
        <position position="416"/>
    </location>
</feature>
<dbReference type="GO" id="GO:0004356">
    <property type="term" value="F:glutamine synthetase activity"/>
    <property type="evidence" value="ECO:0007669"/>
    <property type="project" value="UniProtKB-EC"/>
</dbReference>
<dbReference type="Gene3D" id="3.30.590.10">
    <property type="entry name" value="Glutamine synthetase/guanido kinase, catalytic domain"/>
    <property type="match status" value="1"/>
</dbReference>
<evidence type="ECO:0000256" key="11">
    <source>
        <dbReference type="PROSITE-ProRule" id="PRU01330"/>
    </source>
</evidence>
<feature type="binding site" evidence="9">
    <location>
        <position position="225"/>
    </location>
    <ligand>
        <name>Mg(2+)</name>
        <dbReference type="ChEBI" id="CHEBI:18420"/>
        <label>1</label>
    </ligand>
</feature>
<comment type="caution">
    <text evidence="17">The sequence shown here is derived from an EMBL/GenBank/DDBJ whole genome shotgun (WGS) entry which is preliminary data.</text>
</comment>
<keyword evidence="3 13" id="KW-0963">Cytoplasm</keyword>
<evidence type="ECO:0000256" key="9">
    <source>
        <dbReference type="PIRSR" id="PIRSR604809-3"/>
    </source>
</evidence>
<feature type="binding site" evidence="9">
    <location>
        <position position="148"/>
    </location>
    <ligand>
        <name>Mg(2+)</name>
        <dbReference type="ChEBI" id="CHEBI:18420"/>
        <label>1</label>
    </ligand>
</feature>
<feature type="domain" description="GS catalytic" evidence="16">
    <location>
        <begin position="122"/>
        <end position="487"/>
    </location>
</feature>
<sequence length="487" mass="55569">MLKVEGLQGVQPWSFTKEQVIEAITRLNVRFLDLQFTDVPGKLQHITVSTDFVDDDTFEEGVPKLDGSSIRGFAEIYESDMLLKPDPSTFAVIPWSEDSRKTARMICGVYKGFGGGRFSRDPRYVAEKAEEYLKQLGYDFSYWGPEIEFFVFDKVVWDVLTPYRGQGYYVESEEAIWSQSAAYPIRFKEGYYPAPPQDTLMDYRNECCRVLTDFFGVEVDAHHHEVATAGQCEIDMKLDTLTRMADKAQTYKYVVRNVAKQMGKVATFMPKPVFMDNASGMHVHISIWKDGNNIFYDANDEYAELSQLARYFVGGLLEHSRALAAIVAPTTNSYRRLVPGYEAPVFIAWSRSNRSANIRIPVYQKGPGSAKRKRVEFRTPDPSCNPYLAFAALLMAGLDGVKRKLDPGDPVDANIYHLTPEKRRELGIKELPGSLNEAIESLESDREFLKPVFTDDLLDTIIELERKAHLEIAIRPHPHEFYLYFDV</sequence>
<dbReference type="PROSITE" id="PS00181">
    <property type="entry name" value="GLNA_ATP"/>
    <property type="match status" value="1"/>
</dbReference>
<comment type="similarity">
    <text evidence="2 11 12">Belongs to the glutamine synthetase family.</text>
</comment>
<keyword evidence="5 8" id="KW-0547">Nucleotide-binding</keyword>
<feature type="binding site" evidence="9">
    <location>
        <position position="233"/>
    </location>
    <ligand>
        <name>Mg(2+)</name>
        <dbReference type="ChEBI" id="CHEBI:18420"/>
        <label>1</label>
    </ligand>
</feature>
<keyword evidence="6 8" id="KW-0067">ATP-binding</keyword>
<reference evidence="17" key="1">
    <citation type="journal article" date="2020" name="ISME J.">
        <title>Gammaproteobacteria mediating utilization of methyl-, sulfur- and petroleum organic compounds in deep ocean hydrothermal plumes.</title>
        <authorList>
            <person name="Zhou Z."/>
            <person name="Liu Y."/>
            <person name="Pan J."/>
            <person name="Cron B.R."/>
            <person name="Toner B.M."/>
            <person name="Anantharaman K."/>
            <person name="Breier J.A."/>
            <person name="Dick G.J."/>
            <person name="Li M."/>
        </authorList>
    </citation>
    <scope>NUCLEOTIDE SEQUENCE</scope>
    <source>
        <strain evidence="17">SZUA-1515</strain>
    </source>
</reference>
<feature type="binding site" evidence="9">
    <location>
        <position position="376"/>
    </location>
    <ligand>
        <name>Mg(2+)</name>
        <dbReference type="ChEBI" id="CHEBI:18420"/>
        <label>1</label>
    </ligand>
</feature>
<dbReference type="SUPFAM" id="SSF55931">
    <property type="entry name" value="Glutamine synthetase/guanido kinase"/>
    <property type="match status" value="1"/>
</dbReference>
<feature type="binding site" evidence="7">
    <location>
        <begin position="277"/>
        <end position="278"/>
    </location>
    <ligand>
        <name>L-glutamate</name>
        <dbReference type="ChEBI" id="CHEBI:29985"/>
    </ligand>
</feature>
<comment type="catalytic activity">
    <reaction evidence="14">
        <text>L-glutamate + NH4(+) + ATP = L-glutamine + ADP + phosphate + H(+)</text>
        <dbReference type="Rhea" id="RHEA:16169"/>
        <dbReference type="ChEBI" id="CHEBI:15378"/>
        <dbReference type="ChEBI" id="CHEBI:28938"/>
        <dbReference type="ChEBI" id="CHEBI:29985"/>
        <dbReference type="ChEBI" id="CHEBI:30616"/>
        <dbReference type="ChEBI" id="CHEBI:43474"/>
        <dbReference type="ChEBI" id="CHEBI:58359"/>
        <dbReference type="ChEBI" id="CHEBI:456216"/>
        <dbReference type="EC" id="6.3.1.2"/>
    </reaction>
</comment>
<dbReference type="EMBL" id="DQVM01000079">
    <property type="protein sequence ID" value="HIQ29741.1"/>
    <property type="molecule type" value="Genomic_DNA"/>
</dbReference>
<keyword evidence="4 14" id="KW-0436">Ligase</keyword>
<evidence type="ECO:0000256" key="1">
    <source>
        <dbReference type="ARBA" id="ARBA00004496"/>
    </source>
</evidence>
<dbReference type="PROSITE" id="PS51987">
    <property type="entry name" value="GS_CATALYTIC"/>
    <property type="match status" value="1"/>
</dbReference>
<feature type="binding site" evidence="9">
    <location>
        <position position="282"/>
    </location>
    <ligand>
        <name>Mg(2+)</name>
        <dbReference type="ChEBI" id="CHEBI:18420"/>
        <label>1</label>
    </ligand>
</feature>
<dbReference type="GO" id="GO:0005737">
    <property type="term" value="C:cytoplasm"/>
    <property type="evidence" value="ECO:0007669"/>
    <property type="project" value="UniProtKB-SubCell"/>
</dbReference>
<keyword evidence="9" id="KW-0479">Metal-binding</keyword>
<feature type="domain" description="GS beta-grasp" evidence="15">
    <location>
        <begin position="27"/>
        <end position="114"/>
    </location>
</feature>
<evidence type="ECO:0000256" key="7">
    <source>
        <dbReference type="PIRSR" id="PIRSR604809-1"/>
    </source>
</evidence>
<dbReference type="InterPro" id="IPR027302">
    <property type="entry name" value="Gln_synth_N_conserv_site"/>
</dbReference>
<dbReference type="PANTHER" id="PTHR43407:SF1">
    <property type="entry name" value="LENGSIN"/>
    <property type="match status" value="1"/>
</dbReference>
<comment type="subcellular location">
    <subcellularLocation>
        <location evidence="1 13">Cytoplasm</location>
    </subcellularLocation>
</comment>
<dbReference type="SMART" id="SM01230">
    <property type="entry name" value="Gln-synt_C"/>
    <property type="match status" value="1"/>
</dbReference>
<comment type="cofactor">
    <cofactor evidence="9">
        <name>Mg(2+)</name>
        <dbReference type="ChEBI" id="CHEBI:18420"/>
    </cofactor>
    <text evidence="9">Binds 2 Mg(2+) ions per subunit.</text>
</comment>
<accession>A0A832ZVR1</accession>
<evidence type="ECO:0000256" key="6">
    <source>
        <dbReference type="ARBA" id="ARBA00022840"/>
    </source>
</evidence>
<dbReference type="InterPro" id="IPR014746">
    <property type="entry name" value="Gln_synth/guanido_kin_cat_dom"/>
</dbReference>
<feature type="binding site" evidence="7">
    <location>
        <position position="336"/>
    </location>
    <ligand>
        <name>L-glutamate</name>
        <dbReference type="ChEBI" id="CHEBI:29985"/>
    </ligand>
</feature>
<evidence type="ECO:0000256" key="12">
    <source>
        <dbReference type="RuleBase" id="RU000384"/>
    </source>
</evidence>
<dbReference type="GO" id="GO:0019740">
    <property type="term" value="P:nitrogen utilization"/>
    <property type="evidence" value="ECO:0007669"/>
    <property type="project" value="TreeGrafter"/>
</dbReference>
<dbReference type="EC" id="6.3.1.2" evidence="14"/>
<dbReference type="Proteomes" id="UP000608579">
    <property type="component" value="Unassembled WGS sequence"/>
</dbReference>